<keyword evidence="5" id="KW-0067">ATP-binding</keyword>
<dbReference type="InterPro" id="IPR027417">
    <property type="entry name" value="P-loop_NTPase"/>
</dbReference>
<dbReference type="InterPro" id="IPR001900">
    <property type="entry name" value="RNase_II/R"/>
</dbReference>
<dbReference type="InterPro" id="IPR012340">
    <property type="entry name" value="NA-bd_OB-fold"/>
</dbReference>
<keyword evidence="4" id="KW-0347">Helicase</keyword>
<organism evidence="8 9">
    <name type="scientific">Porites evermanni</name>
    <dbReference type="NCBI Taxonomy" id="104178"/>
    <lineage>
        <taxon>Eukaryota</taxon>
        <taxon>Metazoa</taxon>
        <taxon>Cnidaria</taxon>
        <taxon>Anthozoa</taxon>
        <taxon>Hexacorallia</taxon>
        <taxon>Scleractinia</taxon>
        <taxon>Fungiina</taxon>
        <taxon>Poritidae</taxon>
        <taxon>Porites</taxon>
    </lineage>
</organism>
<dbReference type="CDD" id="cd18808">
    <property type="entry name" value="SF1_C_Upf1"/>
    <property type="match status" value="1"/>
</dbReference>
<feature type="region of interest" description="Disordered" evidence="6">
    <location>
        <begin position="629"/>
        <end position="691"/>
    </location>
</feature>
<dbReference type="InterPro" id="IPR041679">
    <property type="entry name" value="DNA2/NAM7-like_C"/>
</dbReference>
<comment type="similarity">
    <text evidence="1">Belongs to the DNA2/NAM7 helicase family.</text>
</comment>
<dbReference type="Proteomes" id="UP001159427">
    <property type="component" value="Unassembled WGS sequence"/>
</dbReference>
<feature type="compositionally biased region" description="Acidic residues" evidence="6">
    <location>
        <begin position="634"/>
        <end position="691"/>
    </location>
</feature>
<gene>
    <name evidence="8" type="ORF">PEVE_00002241</name>
</gene>
<protein>
    <recommendedName>
        <fullName evidence="7">RNB domain-containing protein</fullName>
    </recommendedName>
</protein>
<dbReference type="InterPro" id="IPR047187">
    <property type="entry name" value="SF1_C_Upf1"/>
</dbReference>
<evidence type="ECO:0000259" key="7">
    <source>
        <dbReference type="SMART" id="SM00955"/>
    </source>
</evidence>
<dbReference type="InterPro" id="IPR050534">
    <property type="entry name" value="Coronavir_polyprotein_1ab"/>
</dbReference>
<evidence type="ECO:0000256" key="1">
    <source>
        <dbReference type="ARBA" id="ARBA00007913"/>
    </source>
</evidence>
<reference evidence="8 9" key="1">
    <citation type="submission" date="2022-05" db="EMBL/GenBank/DDBJ databases">
        <authorList>
            <consortium name="Genoscope - CEA"/>
            <person name="William W."/>
        </authorList>
    </citation>
    <scope>NUCLEOTIDE SEQUENCE [LARGE SCALE GENOMIC DNA]</scope>
</reference>
<sequence length="1515" mass="174194">MFAYVRLLFRHAQFQDGEFLRNSPFHYFVVQYLQWRSEFPYPLGIVTKTIPRGKNLTDAFKLLQNEYNLKEEFPEEVTKEVERHTRDWSNVPFYEKKSRRHILNSFTVDPPGSKALDDALTLEELENGLYKVGIHIADVSYFVQEGSKIDQEAQKRGLSYLKGHRGGEVLMLPKELSHSICSLLPKQDRLAISIFITLDQEGRIQDEGTLDFCRTIVTSQCRLTYTQAQRIILGESVHCSSGDGELTFEIEKSIRGLSLLAQRRRRIRLSDASFFHFEYPERKQDFEAHEMVEEMMILTNTAVAKYLLTEKPGLSPLRIQLPPKRRKLEEWRENFGDFAKFSLSLSKHLASIQDLDSMQSFVMPKSTWSDICNKRRHRNNRDLKLLLCNDNVYPQLAVAHSFLNYVTSKAEDVRAAEVEEEHRVHWSLNVRGYTRFTSPIRRYLDILAHRLLLNEPASQDPAVDEVAQVVRRCGYLSDRSTAFEKDCGRVQVAEKLKIATCEFTAVVEMIGEDFLSLHLMSEIHQYLSPKQRKIKISHLGPVEQPQLGESFQTVQLKWKFRMYDASTKNVERSKRLSSKAQGRSLRQDWKKILSLLCERSTCKSYNIPGDLWHRGITENPYCEEVYHGDHEYDMDSDNDDAVDDDDGDDEEEEDDDDDDDGRGDCDDDTDEESDFDKEYENNDDYNEDSDDEKTLAATSNNEIKNVHFVETSLVLQVGDSVSIQLSASNAEAFISPEVQCFNLSPNINVCLEHRKLSDKCFVTAASGKDSQQFYKSINAYVYDWRPIVAMEAATVAVKNDDTFTLQNLEVEWREDESGKFVGEFRLEEKYCKTRQIEIFTGDYACVRFACPKSCSGALHSPSRFSENELSTSSEYRGECGKNDDVWDEIERNQASRKTCWVGHCNIIVPGSQQMNFTLKLFQHSMEFTDLLEKRSSWICTVEIIKQTIPFRRMISTLSDLQRATELARLICLGKAPRLPGLRIGLPNESLSIADHDRDCKLQHLNDDQVTAVRRSLRGRFTLIQGPPGRTGKTVTGVHIAYWFSQLNFRDDPPADTPRDQTPDTAPRQVLYCGPSNKSVDVVAEYLMKIKGIRILRVYGNVIEEEEFPVPNQVKSIRQTSVHKVPKKLRPFSLHHVIRDEERSPKARLLKEYEKFFARKRRAKKKVADEIVEEYLQVIKEAERWVFRSVCNSSYHQIVLCTCCVAGSKRVRDACNNIIQCIVDECAMCLEPETLVPIHWSSAYQVVLIGDHMQLQPIVKNKVAKSLGLNKSLFERYADRAFMLKQQYRMHKDICEFPSEHFYSSELKTADSVNKREQTARVSRDFLQFWPSHSETGYVPLVFCNVVGEEEELVVTAEEGHEKSKSNVKEKAKVVEVLKKLLACGKDVVTENQISVLSPYRAQCHIIEKDLAANGISKVSVTSIVKSQGIENDFVIISLVRSLPESQIDHEPNGGWLREKLGFVTDEHQINVALTRAKRGLCIIGNKNLLEVCEMWSYLIKHYQDRQCLVDGDNWP</sequence>
<evidence type="ECO:0000256" key="3">
    <source>
        <dbReference type="ARBA" id="ARBA00022801"/>
    </source>
</evidence>
<feature type="domain" description="RNB" evidence="7">
    <location>
        <begin position="96"/>
        <end position="458"/>
    </location>
</feature>
<keyword evidence="9" id="KW-1185">Reference proteome</keyword>
<dbReference type="PANTHER" id="PTHR43788">
    <property type="entry name" value="DNA2/NAM7 HELICASE FAMILY MEMBER"/>
    <property type="match status" value="1"/>
</dbReference>
<dbReference type="Gene3D" id="3.40.50.300">
    <property type="entry name" value="P-loop containing nucleotide triphosphate hydrolases"/>
    <property type="match status" value="2"/>
</dbReference>
<keyword evidence="3" id="KW-0378">Hydrolase</keyword>
<dbReference type="Pfam" id="PF00773">
    <property type="entry name" value="RNB"/>
    <property type="match status" value="1"/>
</dbReference>
<dbReference type="EMBL" id="CALNXI010001126">
    <property type="protein sequence ID" value="CAH3156587.1"/>
    <property type="molecule type" value="Genomic_DNA"/>
</dbReference>
<evidence type="ECO:0000256" key="6">
    <source>
        <dbReference type="SAM" id="MobiDB-lite"/>
    </source>
</evidence>
<dbReference type="Pfam" id="PF13086">
    <property type="entry name" value="AAA_11"/>
    <property type="match status" value="1"/>
</dbReference>
<evidence type="ECO:0000256" key="4">
    <source>
        <dbReference type="ARBA" id="ARBA00022806"/>
    </source>
</evidence>
<name>A0ABN8Q701_9CNID</name>
<evidence type="ECO:0000313" key="8">
    <source>
        <dbReference type="EMBL" id="CAH3156587.1"/>
    </source>
</evidence>
<dbReference type="PANTHER" id="PTHR43788:SF16">
    <property type="entry name" value="HELICASE WITH ZINC FINGER 2"/>
    <property type="match status" value="1"/>
</dbReference>
<evidence type="ECO:0000256" key="5">
    <source>
        <dbReference type="ARBA" id="ARBA00022840"/>
    </source>
</evidence>
<comment type="caution">
    <text evidence="8">The sequence shown here is derived from an EMBL/GenBank/DDBJ whole genome shotgun (WGS) entry which is preliminary data.</text>
</comment>
<proteinExistence type="inferred from homology"/>
<dbReference type="SMART" id="SM00955">
    <property type="entry name" value="RNB"/>
    <property type="match status" value="1"/>
</dbReference>
<evidence type="ECO:0000256" key="2">
    <source>
        <dbReference type="ARBA" id="ARBA00022741"/>
    </source>
</evidence>
<dbReference type="SUPFAM" id="SSF52540">
    <property type="entry name" value="P-loop containing nucleoside triphosphate hydrolases"/>
    <property type="match status" value="1"/>
</dbReference>
<dbReference type="InterPro" id="IPR041677">
    <property type="entry name" value="DNA2/NAM7_AAA_11"/>
</dbReference>
<accession>A0ABN8Q701</accession>
<keyword evidence="2" id="KW-0547">Nucleotide-binding</keyword>
<dbReference type="SUPFAM" id="SSF50249">
    <property type="entry name" value="Nucleic acid-binding proteins"/>
    <property type="match status" value="1"/>
</dbReference>
<dbReference type="Pfam" id="PF13087">
    <property type="entry name" value="AAA_12"/>
    <property type="match status" value="1"/>
</dbReference>
<evidence type="ECO:0000313" key="9">
    <source>
        <dbReference type="Proteomes" id="UP001159427"/>
    </source>
</evidence>